<dbReference type="FunFam" id="3.40.1440.10:FF:000001">
    <property type="entry name" value="UvrABC system protein C"/>
    <property type="match status" value="1"/>
</dbReference>
<dbReference type="CDD" id="cd10434">
    <property type="entry name" value="GIY-YIG_UvrC_Cho"/>
    <property type="match status" value="1"/>
</dbReference>
<dbReference type="InterPro" id="IPR036876">
    <property type="entry name" value="UVR_dom_sf"/>
</dbReference>
<keyword evidence="5" id="KW-0234">DNA repair</keyword>
<dbReference type="Pfam" id="PF01541">
    <property type="entry name" value="GIY-YIG"/>
    <property type="match status" value="1"/>
</dbReference>
<dbReference type="Pfam" id="PF02151">
    <property type="entry name" value="UVR"/>
    <property type="match status" value="1"/>
</dbReference>
<dbReference type="InterPro" id="IPR035901">
    <property type="entry name" value="GIY-YIG_endonuc_sf"/>
</dbReference>
<keyword evidence="8" id="KW-1185">Reference proteome</keyword>
<evidence type="ECO:0000256" key="1">
    <source>
        <dbReference type="ARBA" id="ARBA00022490"/>
    </source>
</evidence>
<dbReference type="InterPro" id="IPR000305">
    <property type="entry name" value="GIY-YIG_endonuc"/>
</dbReference>
<dbReference type="InterPro" id="IPR001943">
    <property type="entry name" value="UVR_dom"/>
</dbReference>
<evidence type="ECO:0000313" key="8">
    <source>
        <dbReference type="Proteomes" id="UP000632125"/>
    </source>
</evidence>
<keyword evidence="1" id="KW-0963">Cytoplasm</keyword>
<evidence type="ECO:0000259" key="6">
    <source>
        <dbReference type="PROSITE" id="PS50164"/>
    </source>
</evidence>
<keyword evidence="4" id="KW-0267">Excision nuclease</keyword>
<evidence type="ECO:0000256" key="2">
    <source>
        <dbReference type="ARBA" id="ARBA00022763"/>
    </source>
</evidence>
<dbReference type="Gene3D" id="3.40.1440.10">
    <property type="entry name" value="GIY-YIG endonuclease"/>
    <property type="match status" value="1"/>
</dbReference>
<evidence type="ECO:0000256" key="5">
    <source>
        <dbReference type="ARBA" id="ARBA00023204"/>
    </source>
</evidence>
<evidence type="ECO:0000256" key="3">
    <source>
        <dbReference type="ARBA" id="ARBA00022769"/>
    </source>
</evidence>
<evidence type="ECO:0000256" key="4">
    <source>
        <dbReference type="ARBA" id="ARBA00022881"/>
    </source>
</evidence>
<dbReference type="RefSeq" id="WP_190861229.1">
    <property type="nucleotide sequence ID" value="NZ_JACXIY010000014.1"/>
</dbReference>
<organism evidence="7 8">
    <name type="scientific">Paenibacillus arenilitoris</name>
    <dbReference type="NCBI Taxonomy" id="2772299"/>
    <lineage>
        <taxon>Bacteria</taxon>
        <taxon>Bacillati</taxon>
        <taxon>Bacillota</taxon>
        <taxon>Bacilli</taxon>
        <taxon>Bacillales</taxon>
        <taxon>Paenibacillaceae</taxon>
        <taxon>Paenibacillus</taxon>
    </lineage>
</organism>
<dbReference type="Proteomes" id="UP000632125">
    <property type="component" value="Unassembled WGS sequence"/>
</dbReference>
<dbReference type="AlphaFoldDB" id="A0A927H693"/>
<dbReference type="PANTHER" id="PTHR30562:SF1">
    <property type="entry name" value="UVRABC SYSTEM PROTEIN C"/>
    <property type="match status" value="1"/>
</dbReference>
<dbReference type="InterPro" id="IPR047296">
    <property type="entry name" value="GIY-YIG_UvrC_Cho"/>
</dbReference>
<dbReference type="InterPro" id="IPR050066">
    <property type="entry name" value="UvrABC_protein_C"/>
</dbReference>
<dbReference type="SMART" id="SM00465">
    <property type="entry name" value="GIYc"/>
    <property type="match status" value="1"/>
</dbReference>
<dbReference type="Pfam" id="PF22920">
    <property type="entry name" value="UvrC_RNaseH"/>
    <property type="match status" value="1"/>
</dbReference>
<dbReference type="SUPFAM" id="SSF46600">
    <property type="entry name" value="C-terminal UvrC-binding domain of UvrB"/>
    <property type="match status" value="1"/>
</dbReference>
<evidence type="ECO:0000313" key="7">
    <source>
        <dbReference type="EMBL" id="MBD2869267.1"/>
    </source>
</evidence>
<comment type="caution">
    <text evidence="7">The sequence shown here is derived from an EMBL/GenBank/DDBJ whole genome shotgun (WGS) entry which is preliminary data.</text>
</comment>
<dbReference type="EMBL" id="JACXIY010000014">
    <property type="protein sequence ID" value="MBD2869267.1"/>
    <property type="molecule type" value="Genomic_DNA"/>
</dbReference>
<dbReference type="GO" id="GO:0004518">
    <property type="term" value="F:nuclease activity"/>
    <property type="evidence" value="ECO:0007669"/>
    <property type="project" value="UniProtKB-KW"/>
</dbReference>
<proteinExistence type="predicted"/>
<dbReference type="GO" id="GO:0006289">
    <property type="term" value="P:nucleotide-excision repair"/>
    <property type="evidence" value="ECO:0007669"/>
    <property type="project" value="InterPro"/>
</dbReference>
<gene>
    <name evidence="7" type="ORF">IDH41_11825</name>
</gene>
<dbReference type="PROSITE" id="PS50164">
    <property type="entry name" value="GIY_YIG"/>
    <property type="match status" value="1"/>
</dbReference>
<keyword evidence="2" id="KW-0227">DNA damage</keyword>
<protein>
    <submittedName>
        <fullName evidence="7">GIY-YIG nuclease family protein</fullName>
    </submittedName>
</protein>
<accession>A0A927H693</accession>
<name>A0A927H693_9BACL</name>
<sequence>MPFTFNAGEYPELPGCYLMRNAEGDILYVGKSKSLRNRLRSYFTKNHELKRIRQLVGEIASIEVVLVNNEAESLLLENNLIKLHKPPYNRALKRDDTGYAYLRLTAERYPRLELYFRGSGEQHADADPDGLPRLGPIKDSGYRDTLFAFISDHYGLRTCETMPKKVCLLYHIGRCCGICEGKVTDAEYAERARAAARLLANKGEGLIEALYRQMEDYAARLEFERAQKLLVGIRSLEQAAGKQIVEREADIDQDVLYFGEDHVMIAEVREGMLRDFRLEALDRTTEEAACDLFLIERYAGERPDELIVNAVADPNSVRAALRRRGDKPLTITQPKRGVKRELLQLCKTNYEYRLDRLRGEGRTGGQA</sequence>
<dbReference type="GO" id="GO:0009380">
    <property type="term" value="C:excinuclease repair complex"/>
    <property type="evidence" value="ECO:0007669"/>
    <property type="project" value="TreeGrafter"/>
</dbReference>
<dbReference type="PANTHER" id="PTHR30562">
    <property type="entry name" value="UVRC/OXIDOREDUCTASE"/>
    <property type="match status" value="1"/>
</dbReference>
<keyword evidence="3" id="KW-0228">DNA excision</keyword>
<feature type="domain" description="GIY-YIG" evidence="6">
    <location>
        <begin position="12"/>
        <end position="90"/>
    </location>
</feature>
<dbReference type="SUPFAM" id="SSF82771">
    <property type="entry name" value="GIY-YIG endonuclease"/>
    <property type="match status" value="1"/>
</dbReference>
<reference evidence="7" key="1">
    <citation type="submission" date="2020-09" db="EMBL/GenBank/DDBJ databases">
        <title>A novel bacterium of genus Paenibacillus, isolated from South China Sea.</title>
        <authorList>
            <person name="Huang H."/>
            <person name="Mo K."/>
            <person name="Hu Y."/>
        </authorList>
    </citation>
    <scope>NUCLEOTIDE SEQUENCE</scope>
    <source>
        <strain evidence="7">IB182493</strain>
    </source>
</reference>